<feature type="chain" id="PRO_5019147918" evidence="1">
    <location>
        <begin position="23"/>
        <end position="177"/>
    </location>
</feature>
<proteinExistence type="predicted"/>
<keyword evidence="4" id="KW-1185">Reference proteome</keyword>
<feature type="domain" description="CHRD" evidence="2">
    <location>
        <begin position="25"/>
        <end position="167"/>
    </location>
</feature>
<dbReference type="Pfam" id="PF07452">
    <property type="entry name" value="CHRD"/>
    <property type="match status" value="1"/>
</dbReference>
<evidence type="ECO:0000259" key="2">
    <source>
        <dbReference type="SMART" id="SM00754"/>
    </source>
</evidence>
<organism evidence="3 4">
    <name type="scientific">Pseudolysobacter antarcticus</name>
    <dbReference type="NCBI Taxonomy" id="2511995"/>
    <lineage>
        <taxon>Bacteria</taxon>
        <taxon>Pseudomonadati</taxon>
        <taxon>Pseudomonadota</taxon>
        <taxon>Gammaproteobacteria</taxon>
        <taxon>Lysobacterales</taxon>
        <taxon>Rhodanobacteraceae</taxon>
        <taxon>Pseudolysobacter</taxon>
    </lineage>
</organism>
<feature type="signal peptide" evidence="1">
    <location>
        <begin position="1"/>
        <end position="22"/>
    </location>
</feature>
<dbReference type="OrthoDB" id="9770043at2"/>
<evidence type="ECO:0000256" key="1">
    <source>
        <dbReference type="SAM" id="SignalP"/>
    </source>
</evidence>
<dbReference type="SMART" id="SM00754">
    <property type="entry name" value="CHRD"/>
    <property type="match status" value="1"/>
</dbReference>
<dbReference type="AlphaFoldDB" id="A0A411HM54"/>
<dbReference type="PROSITE" id="PS51257">
    <property type="entry name" value="PROKAR_LIPOPROTEIN"/>
    <property type="match status" value="1"/>
</dbReference>
<reference evidence="3 4" key="1">
    <citation type="submission" date="2019-01" db="EMBL/GenBank/DDBJ databases">
        <title>Pseudolysobacter antarctica gen. nov., sp. nov., isolated from Fildes Peninsula, Antarctica.</title>
        <authorList>
            <person name="Wei Z."/>
            <person name="Peng F."/>
        </authorList>
    </citation>
    <scope>NUCLEOTIDE SEQUENCE [LARGE SCALE GENOMIC DNA]</scope>
    <source>
        <strain evidence="3 4">AQ6-296</strain>
    </source>
</reference>
<evidence type="ECO:0000313" key="4">
    <source>
        <dbReference type="Proteomes" id="UP000291562"/>
    </source>
</evidence>
<name>A0A411HM54_9GAMM</name>
<dbReference type="KEGG" id="xbc:ELE36_15300"/>
<gene>
    <name evidence="3" type="ORF">ELE36_15300</name>
</gene>
<dbReference type="Proteomes" id="UP000291562">
    <property type="component" value="Chromosome"/>
</dbReference>
<dbReference type="EMBL" id="CP035704">
    <property type="protein sequence ID" value="QBB71612.1"/>
    <property type="molecule type" value="Genomic_DNA"/>
</dbReference>
<evidence type="ECO:0000313" key="3">
    <source>
        <dbReference type="EMBL" id="QBB71612.1"/>
    </source>
</evidence>
<dbReference type="InterPro" id="IPR010895">
    <property type="entry name" value="CHRD"/>
</dbReference>
<sequence length="177" mass="17762">MSIIRRVLLIGAALFLACAGHAATQTYKGVLSGAAEVPANTSTGAGSVVVTYATSHVLTITASFSGLTGPSTAAHIHCCADTASNAPVATQTPSFSGFPLGVTSGTYTNSFDLAQSASFNAAFVTAHGGTIGSAEAALLAGFATGTAYFDIHTTVFPGGEIRAQLPRDIFLDGFEGP</sequence>
<dbReference type="RefSeq" id="WP_129834785.1">
    <property type="nucleotide sequence ID" value="NZ_CP035704.1"/>
</dbReference>
<accession>A0A411HM54</accession>
<protein>
    <submittedName>
        <fullName evidence="3">CHRD domain-containing protein</fullName>
    </submittedName>
</protein>
<keyword evidence="1" id="KW-0732">Signal</keyword>